<evidence type="ECO:0000313" key="2">
    <source>
        <dbReference type="EMBL" id="MBP1905107.1"/>
    </source>
</evidence>
<dbReference type="Pfam" id="PF13524">
    <property type="entry name" value="Glyco_trans_1_2"/>
    <property type="match status" value="1"/>
</dbReference>
<dbReference type="Gene3D" id="3.40.50.2000">
    <property type="entry name" value="Glycogen Phosphorylase B"/>
    <property type="match status" value="1"/>
</dbReference>
<proteinExistence type="predicted"/>
<dbReference type="Proteomes" id="UP001519272">
    <property type="component" value="Unassembled WGS sequence"/>
</dbReference>
<comment type="caution">
    <text evidence="2">The sequence shown here is derived from an EMBL/GenBank/DDBJ whole genome shotgun (WGS) entry which is preliminary data.</text>
</comment>
<accession>A0ABS4FRA4</accession>
<name>A0ABS4FRA4_9BACL</name>
<feature type="domain" description="Spore protein YkvP/CgeB glycosyl transferase-like" evidence="1">
    <location>
        <begin position="209"/>
        <end position="357"/>
    </location>
</feature>
<dbReference type="RefSeq" id="WP_425342987.1">
    <property type="nucleotide sequence ID" value="NZ_JAGGKG010000006.1"/>
</dbReference>
<gene>
    <name evidence="2" type="ORF">J2Z32_001732</name>
</gene>
<evidence type="ECO:0000313" key="3">
    <source>
        <dbReference type="Proteomes" id="UP001519272"/>
    </source>
</evidence>
<keyword evidence="3" id="KW-1185">Reference proteome</keyword>
<organism evidence="2 3">
    <name type="scientific">Paenibacillus turicensis</name>
    <dbReference type="NCBI Taxonomy" id="160487"/>
    <lineage>
        <taxon>Bacteria</taxon>
        <taxon>Bacillati</taxon>
        <taxon>Bacillota</taxon>
        <taxon>Bacilli</taxon>
        <taxon>Bacillales</taxon>
        <taxon>Paenibacillaceae</taxon>
        <taxon>Paenibacillus</taxon>
    </lineage>
</organism>
<protein>
    <submittedName>
        <fullName evidence="2">Spore maturation protein CgeB</fullName>
    </submittedName>
</protein>
<reference evidence="2 3" key="1">
    <citation type="submission" date="2021-03" db="EMBL/GenBank/DDBJ databases">
        <title>Genomic Encyclopedia of Type Strains, Phase IV (KMG-IV): sequencing the most valuable type-strain genomes for metagenomic binning, comparative biology and taxonomic classification.</title>
        <authorList>
            <person name="Goeker M."/>
        </authorList>
    </citation>
    <scope>NUCLEOTIDE SEQUENCE [LARGE SCALE GENOMIC DNA]</scope>
    <source>
        <strain evidence="2 3">DSM 14349</strain>
    </source>
</reference>
<sequence length="361" mass="41385">MENVTELELHSDRDYLGGYQQGYRIGGCQAILQRISRPSFTKRKARILYVTQGFEAIDGGIHQALHTIVSECIVTSPESMLMDAINHRPDLVLVMNALHVFPADHTAQIDQLRAMGILTAVWFVDDPYFSEYTSGLSLHYDLVFTHEEQCVEQYKRLGCKRVHYLPLGVNPNMFKPVEVASGYQYDVCFIGNAFWNRIELFQSLAPFLQDKKVFIAGGHWDRLQEGSELAKFVSHGWIPVEETVRYYNGAKIVINLHRPTAFGQDNHNVMEWQGGSINPRTYEINACGTCQLTDVRGDLSKYYTPEYDIGTFGSVEELQSKITYYLEHENERVEMAWRSLWTTYQNHTYVSRVSSLLSIAL</sequence>
<evidence type="ECO:0000259" key="1">
    <source>
        <dbReference type="Pfam" id="PF13524"/>
    </source>
</evidence>
<dbReference type="SUPFAM" id="SSF53756">
    <property type="entry name" value="UDP-Glycosyltransferase/glycogen phosphorylase"/>
    <property type="match status" value="1"/>
</dbReference>
<dbReference type="InterPro" id="IPR055259">
    <property type="entry name" value="YkvP/CgeB_Glyco_trans-like"/>
</dbReference>
<dbReference type="EMBL" id="JAGGKG010000006">
    <property type="protein sequence ID" value="MBP1905107.1"/>
    <property type="molecule type" value="Genomic_DNA"/>
</dbReference>